<feature type="region of interest" description="Disordered" evidence="1">
    <location>
        <begin position="146"/>
        <end position="165"/>
    </location>
</feature>
<feature type="compositionally biased region" description="Polar residues" evidence="1">
    <location>
        <begin position="214"/>
        <end position="229"/>
    </location>
</feature>
<keyword evidence="3" id="KW-1185">Reference proteome</keyword>
<dbReference type="EMBL" id="CM035438">
    <property type="protein sequence ID" value="KAH7286067.1"/>
    <property type="molecule type" value="Genomic_DNA"/>
</dbReference>
<protein>
    <submittedName>
        <fullName evidence="2">Uncharacterized protein</fullName>
    </submittedName>
</protein>
<accession>A0A8T2QQ03</accession>
<comment type="caution">
    <text evidence="2">The sequence shown here is derived from an EMBL/GenBank/DDBJ whole genome shotgun (WGS) entry which is preliminary data.</text>
</comment>
<dbReference type="AlphaFoldDB" id="A0A8T2QQ03"/>
<dbReference type="PANTHER" id="PTHR33130:SF33">
    <property type="entry name" value="PUTATIVE (DUF1639)-RELATED"/>
    <property type="match status" value="1"/>
</dbReference>
<feature type="compositionally biased region" description="Polar residues" evidence="1">
    <location>
        <begin position="152"/>
        <end position="165"/>
    </location>
</feature>
<proteinExistence type="predicted"/>
<dbReference type="Proteomes" id="UP000825935">
    <property type="component" value="Chromosome 33"/>
</dbReference>
<name>A0A8T2QQ03_CERRI</name>
<evidence type="ECO:0000256" key="1">
    <source>
        <dbReference type="SAM" id="MobiDB-lite"/>
    </source>
</evidence>
<sequence>MRDQAGGLLFTSPIERKKVSVKLNGRDEGSDGLRRRPSLGGENHNGNGGLKYTGGAPQLISARLKGGGSMSSNNGGRSFTEEFHVDCQPSAARAPDEGVLPQWGRGKRSRCSRPDASNKHAHTHYPLRESCALPPLQKSVPHAVPSAKLRSQGASKLTSTKFNSSERPLSRNCLINKTVSGSGPTNVFEPVRQTLESKERLLPQQKRSTDHGSSRLQQKSEGSETATVNHGNGMCIENFSIVHHANGTAVVSDGLEFNNKGKFEWPRITLVLTRKEKEEDFLVFKGAKLPQRPKKRLKVVEKALLFCTPGNWLGDISRGRYDVREKKSTKKKPRGLKAMDSGESDSD</sequence>
<evidence type="ECO:0000313" key="2">
    <source>
        <dbReference type="EMBL" id="KAH7286067.1"/>
    </source>
</evidence>
<feature type="compositionally biased region" description="Basic and acidic residues" evidence="1">
    <location>
        <begin position="20"/>
        <end position="34"/>
    </location>
</feature>
<dbReference type="OrthoDB" id="2018605at2759"/>
<gene>
    <name evidence="2" type="ORF">KP509_33G057100</name>
</gene>
<feature type="region of interest" description="Disordered" evidence="1">
    <location>
        <begin position="323"/>
        <end position="347"/>
    </location>
</feature>
<reference evidence="2" key="1">
    <citation type="submission" date="2021-08" db="EMBL/GenBank/DDBJ databases">
        <title>WGS assembly of Ceratopteris richardii.</title>
        <authorList>
            <person name="Marchant D.B."/>
            <person name="Chen G."/>
            <person name="Jenkins J."/>
            <person name="Shu S."/>
            <person name="Leebens-Mack J."/>
            <person name="Grimwood J."/>
            <person name="Schmutz J."/>
            <person name="Soltis P."/>
            <person name="Soltis D."/>
            <person name="Chen Z.-H."/>
        </authorList>
    </citation>
    <scope>NUCLEOTIDE SEQUENCE</scope>
    <source>
        <strain evidence="2">Whitten #5841</strain>
        <tissue evidence="2">Leaf</tissue>
    </source>
</reference>
<feature type="region of interest" description="Disordered" evidence="1">
    <location>
        <begin position="197"/>
        <end position="229"/>
    </location>
</feature>
<dbReference type="PANTHER" id="PTHR33130">
    <property type="entry name" value="PUTATIVE (DUF1639)-RELATED"/>
    <property type="match status" value="1"/>
</dbReference>
<organism evidence="2 3">
    <name type="scientific">Ceratopteris richardii</name>
    <name type="common">Triangle waterfern</name>
    <dbReference type="NCBI Taxonomy" id="49495"/>
    <lineage>
        <taxon>Eukaryota</taxon>
        <taxon>Viridiplantae</taxon>
        <taxon>Streptophyta</taxon>
        <taxon>Embryophyta</taxon>
        <taxon>Tracheophyta</taxon>
        <taxon>Polypodiopsida</taxon>
        <taxon>Polypodiidae</taxon>
        <taxon>Polypodiales</taxon>
        <taxon>Pteridineae</taxon>
        <taxon>Pteridaceae</taxon>
        <taxon>Parkerioideae</taxon>
        <taxon>Ceratopteris</taxon>
    </lineage>
</organism>
<dbReference type="EMBL" id="CM035438">
    <property type="protein sequence ID" value="KAH7286069.1"/>
    <property type="molecule type" value="Genomic_DNA"/>
</dbReference>
<dbReference type="InterPro" id="IPR012438">
    <property type="entry name" value="DUF1639"/>
</dbReference>
<evidence type="ECO:0000313" key="3">
    <source>
        <dbReference type="Proteomes" id="UP000825935"/>
    </source>
</evidence>
<dbReference type="OMA" id="INRNTHG"/>
<dbReference type="Pfam" id="PF07797">
    <property type="entry name" value="DUF1639"/>
    <property type="match status" value="1"/>
</dbReference>
<feature type="region of interest" description="Disordered" evidence="1">
    <location>
        <begin position="20"/>
        <end position="54"/>
    </location>
</feature>
<feature type="compositionally biased region" description="Basic and acidic residues" evidence="1">
    <location>
        <begin position="197"/>
        <end position="213"/>
    </location>
</feature>
<feature type="region of interest" description="Disordered" evidence="1">
    <location>
        <begin position="89"/>
        <end position="121"/>
    </location>
</feature>